<organism evidence="1 2">
    <name type="scientific">Helianthus annuus</name>
    <name type="common">Common sunflower</name>
    <dbReference type="NCBI Taxonomy" id="4232"/>
    <lineage>
        <taxon>Eukaryota</taxon>
        <taxon>Viridiplantae</taxon>
        <taxon>Streptophyta</taxon>
        <taxon>Embryophyta</taxon>
        <taxon>Tracheophyta</taxon>
        <taxon>Spermatophyta</taxon>
        <taxon>Magnoliopsida</taxon>
        <taxon>eudicotyledons</taxon>
        <taxon>Gunneridae</taxon>
        <taxon>Pentapetalae</taxon>
        <taxon>asterids</taxon>
        <taxon>campanulids</taxon>
        <taxon>Asterales</taxon>
        <taxon>Asteraceae</taxon>
        <taxon>Asteroideae</taxon>
        <taxon>Heliantheae alliance</taxon>
        <taxon>Heliantheae</taxon>
        <taxon>Helianthus</taxon>
    </lineage>
</organism>
<dbReference type="EMBL" id="MNCJ02000332">
    <property type="protein sequence ID" value="KAF5753437.1"/>
    <property type="molecule type" value="Genomic_DNA"/>
</dbReference>
<name>A0A9K3DG64_HELAN</name>
<gene>
    <name evidence="1" type="ORF">HanXRQr2_Chr17g0780141</name>
</gene>
<evidence type="ECO:0000313" key="1">
    <source>
        <dbReference type="EMBL" id="KAF5753437.1"/>
    </source>
</evidence>
<dbReference type="Gramene" id="mRNA:HanXRQr2_Chr17g0780141">
    <property type="protein sequence ID" value="CDS:HanXRQr2_Chr17g0780141.1"/>
    <property type="gene ID" value="HanXRQr2_Chr17g0780141"/>
</dbReference>
<protein>
    <submittedName>
        <fullName evidence="1">Uncharacterized protein</fullName>
    </submittedName>
</protein>
<dbReference type="AlphaFoldDB" id="A0A9K3DG64"/>
<comment type="caution">
    <text evidence="1">The sequence shown here is derived from an EMBL/GenBank/DDBJ whole genome shotgun (WGS) entry which is preliminary data.</text>
</comment>
<dbReference type="Proteomes" id="UP000215914">
    <property type="component" value="Unassembled WGS sequence"/>
</dbReference>
<evidence type="ECO:0000313" key="2">
    <source>
        <dbReference type="Proteomes" id="UP000215914"/>
    </source>
</evidence>
<proteinExistence type="predicted"/>
<reference evidence="1" key="2">
    <citation type="submission" date="2020-06" db="EMBL/GenBank/DDBJ databases">
        <title>Helianthus annuus Genome sequencing and assembly Release 2.</title>
        <authorList>
            <person name="Gouzy J."/>
            <person name="Langlade N."/>
            <person name="Munos S."/>
        </authorList>
    </citation>
    <scope>NUCLEOTIDE SEQUENCE</scope>
    <source>
        <tissue evidence="1">Leaves</tissue>
    </source>
</reference>
<accession>A0A9K3DG64</accession>
<sequence length="60" mass="7019">MELDAGSKLAKKPKYLGVKWLFLKVWSKTVKVTKPQGVKRKFTQNPIFLRNKNTKYIPLL</sequence>
<keyword evidence="2" id="KW-1185">Reference proteome</keyword>
<reference evidence="1" key="1">
    <citation type="journal article" date="2017" name="Nature">
        <title>The sunflower genome provides insights into oil metabolism, flowering and Asterid evolution.</title>
        <authorList>
            <person name="Badouin H."/>
            <person name="Gouzy J."/>
            <person name="Grassa C.J."/>
            <person name="Murat F."/>
            <person name="Staton S.E."/>
            <person name="Cottret L."/>
            <person name="Lelandais-Briere C."/>
            <person name="Owens G.L."/>
            <person name="Carrere S."/>
            <person name="Mayjonade B."/>
            <person name="Legrand L."/>
            <person name="Gill N."/>
            <person name="Kane N.C."/>
            <person name="Bowers J.E."/>
            <person name="Hubner S."/>
            <person name="Bellec A."/>
            <person name="Berard A."/>
            <person name="Berges H."/>
            <person name="Blanchet N."/>
            <person name="Boniface M.C."/>
            <person name="Brunel D."/>
            <person name="Catrice O."/>
            <person name="Chaidir N."/>
            <person name="Claudel C."/>
            <person name="Donnadieu C."/>
            <person name="Faraut T."/>
            <person name="Fievet G."/>
            <person name="Helmstetter N."/>
            <person name="King M."/>
            <person name="Knapp S.J."/>
            <person name="Lai Z."/>
            <person name="Le Paslier M.C."/>
            <person name="Lippi Y."/>
            <person name="Lorenzon L."/>
            <person name="Mandel J.R."/>
            <person name="Marage G."/>
            <person name="Marchand G."/>
            <person name="Marquand E."/>
            <person name="Bret-Mestries E."/>
            <person name="Morien E."/>
            <person name="Nambeesan S."/>
            <person name="Nguyen T."/>
            <person name="Pegot-Espagnet P."/>
            <person name="Pouilly N."/>
            <person name="Raftis F."/>
            <person name="Sallet E."/>
            <person name="Schiex T."/>
            <person name="Thomas J."/>
            <person name="Vandecasteele C."/>
            <person name="Vares D."/>
            <person name="Vear F."/>
            <person name="Vautrin S."/>
            <person name="Crespi M."/>
            <person name="Mangin B."/>
            <person name="Burke J.M."/>
            <person name="Salse J."/>
            <person name="Munos S."/>
            <person name="Vincourt P."/>
            <person name="Rieseberg L.H."/>
            <person name="Langlade N.B."/>
        </authorList>
    </citation>
    <scope>NUCLEOTIDE SEQUENCE</scope>
    <source>
        <tissue evidence="1">Leaves</tissue>
    </source>
</reference>